<reference evidence="2" key="1">
    <citation type="submission" date="2020-02" db="EMBL/GenBank/DDBJ databases">
        <authorList>
            <person name="Meier V. D."/>
        </authorList>
    </citation>
    <scope>NUCLEOTIDE SEQUENCE</scope>
    <source>
        <strain evidence="2">AVDCRST_MAG47</strain>
    </source>
</reference>
<keyword evidence="1" id="KW-1133">Transmembrane helix</keyword>
<protein>
    <submittedName>
        <fullName evidence="2">Uncharacterized protein</fullName>
    </submittedName>
</protein>
<dbReference type="EMBL" id="CADCUK010000076">
    <property type="protein sequence ID" value="CAA9369743.1"/>
    <property type="molecule type" value="Genomic_DNA"/>
</dbReference>
<feature type="transmembrane region" description="Helical" evidence="1">
    <location>
        <begin position="6"/>
        <end position="24"/>
    </location>
</feature>
<name>A0A6J4MV73_9ACTN</name>
<keyword evidence="1" id="KW-0472">Membrane</keyword>
<organism evidence="2">
    <name type="scientific">uncultured Nocardioidaceae bacterium</name>
    <dbReference type="NCBI Taxonomy" id="253824"/>
    <lineage>
        <taxon>Bacteria</taxon>
        <taxon>Bacillati</taxon>
        <taxon>Actinomycetota</taxon>
        <taxon>Actinomycetes</taxon>
        <taxon>Propionibacteriales</taxon>
        <taxon>Nocardioidaceae</taxon>
        <taxon>environmental samples</taxon>
    </lineage>
</organism>
<sequence>MWGTLATFVLGILGTAASANLLAGRGERTRKQLREEADLLEHLPADLPGRSRFVEQLSLNVWTYVEHQRDLQYRKLRARYRAALLSLMALTTVGIAAMFWTLEWVDTLTDQHAWAAAGFVAMALSVAGFAAAVGRRLRAHILSTEPDAHAIPLAGVPPMSQSAA</sequence>
<gene>
    <name evidence="2" type="ORF">AVDCRST_MAG47-1085</name>
</gene>
<keyword evidence="1" id="KW-0812">Transmembrane</keyword>
<proteinExistence type="predicted"/>
<accession>A0A6J4MV73</accession>
<dbReference type="AlphaFoldDB" id="A0A6J4MV73"/>
<evidence type="ECO:0000313" key="2">
    <source>
        <dbReference type="EMBL" id="CAA9369743.1"/>
    </source>
</evidence>
<feature type="transmembrane region" description="Helical" evidence="1">
    <location>
        <begin position="82"/>
        <end position="102"/>
    </location>
</feature>
<evidence type="ECO:0000256" key="1">
    <source>
        <dbReference type="SAM" id="Phobius"/>
    </source>
</evidence>
<feature type="transmembrane region" description="Helical" evidence="1">
    <location>
        <begin position="114"/>
        <end position="133"/>
    </location>
</feature>